<keyword evidence="1" id="KW-0175">Coiled coil</keyword>
<sequence length="131" mass="14758">MYPKARFKANQLRDAGDLQSPPSEPPQKPSKDEEAAGIDVGWLRYVLDEIAEAIEPKKRCLEIEVMQELELQMEDLAEKAKALEAAKARVVETRARLSEPKQESSKLQETMLSIHSKADSIHYISLVAEIL</sequence>
<comment type="caution">
    <text evidence="3">The sequence shown here is derived from an EMBL/GenBank/DDBJ whole genome shotgun (WGS) entry which is preliminary data.</text>
</comment>
<dbReference type="PANTHER" id="PTHR35358:SF7">
    <property type="entry name" value="EXPRESSED PROTEIN"/>
    <property type="match status" value="1"/>
</dbReference>
<accession>A0ABD3L6C6</accession>
<evidence type="ECO:0000313" key="3">
    <source>
        <dbReference type="EMBL" id="KAL3746108.1"/>
    </source>
</evidence>
<evidence type="ECO:0000313" key="4">
    <source>
        <dbReference type="Proteomes" id="UP001634007"/>
    </source>
</evidence>
<dbReference type="EMBL" id="JBJKBG010000003">
    <property type="protein sequence ID" value="KAL3746108.1"/>
    <property type="molecule type" value="Genomic_DNA"/>
</dbReference>
<feature type="region of interest" description="Disordered" evidence="2">
    <location>
        <begin position="1"/>
        <end position="36"/>
    </location>
</feature>
<keyword evidence="4" id="KW-1185">Reference proteome</keyword>
<organism evidence="3 4">
    <name type="scientific">Eucalyptus globulus</name>
    <name type="common">Tasmanian blue gum</name>
    <dbReference type="NCBI Taxonomy" id="34317"/>
    <lineage>
        <taxon>Eukaryota</taxon>
        <taxon>Viridiplantae</taxon>
        <taxon>Streptophyta</taxon>
        <taxon>Embryophyta</taxon>
        <taxon>Tracheophyta</taxon>
        <taxon>Spermatophyta</taxon>
        <taxon>Magnoliopsida</taxon>
        <taxon>eudicotyledons</taxon>
        <taxon>Gunneridae</taxon>
        <taxon>Pentapetalae</taxon>
        <taxon>rosids</taxon>
        <taxon>malvids</taxon>
        <taxon>Myrtales</taxon>
        <taxon>Myrtaceae</taxon>
        <taxon>Myrtoideae</taxon>
        <taxon>Eucalypteae</taxon>
        <taxon>Eucalyptus</taxon>
    </lineage>
</organism>
<dbReference type="AlphaFoldDB" id="A0ABD3L6C6"/>
<dbReference type="Pfam" id="PF05278">
    <property type="entry name" value="PEARLI-4"/>
    <property type="match status" value="1"/>
</dbReference>
<proteinExistence type="predicted"/>
<gene>
    <name evidence="3" type="ORF">ACJRO7_015114</name>
</gene>
<dbReference type="PANTHER" id="PTHR35358">
    <property type="entry name" value="OS06G0711100 PROTEIN"/>
    <property type="match status" value="1"/>
</dbReference>
<evidence type="ECO:0000256" key="2">
    <source>
        <dbReference type="SAM" id="MobiDB-lite"/>
    </source>
</evidence>
<feature type="coiled-coil region" evidence="1">
    <location>
        <begin position="66"/>
        <end position="96"/>
    </location>
</feature>
<dbReference type="InterPro" id="IPR007942">
    <property type="entry name" value="PLipase-like"/>
</dbReference>
<reference evidence="3 4" key="1">
    <citation type="submission" date="2024-11" db="EMBL/GenBank/DDBJ databases">
        <title>Chromosome-level genome assembly of Eucalyptus globulus Labill. provides insights into its genome evolution.</title>
        <authorList>
            <person name="Li X."/>
        </authorList>
    </citation>
    <scope>NUCLEOTIDE SEQUENCE [LARGE SCALE GENOMIC DNA]</scope>
    <source>
        <strain evidence="3">CL2024</strain>
        <tissue evidence="3">Fresh tender leaves</tissue>
    </source>
</reference>
<protein>
    <submittedName>
        <fullName evidence="3">Uncharacterized protein</fullName>
    </submittedName>
</protein>
<dbReference type="Proteomes" id="UP001634007">
    <property type="component" value="Unassembled WGS sequence"/>
</dbReference>
<evidence type="ECO:0000256" key="1">
    <source>
        <dbReference type="SAM" id="Coils"/>
    </source>
</evidence>
<name>A0ABD3L6C6_EUCGL</name>